<protein>
    <recommendedName>
        <fullName evidence="4">Small ribosomal subunit protein bS16m</fullName>
    </recommendedName>
    <alternativeName>
        <fullName evidence="5">28S ribosomal protein S16, mitochondrial</fullName>
    </alternativeName>
</protein>
<dbReference type="EMBL" id="CAACVG010002334">
    <property type="protein sequence ID" value="VEN36329.1"/>
    <property type="molecule type" value="Genomic_DNA"/>
</dbReference>
<comment type="similarity">
    <text evidence="1">Belongs to the bacterial ribosomal protein bS16 family.</text>
</comment>
<dbReference type="InterPro" id="IPR023803">
    <property type="entry name" value="Ribosomal_bS16_dom_sf"/>
</dbReference>
<dbReference type="OrthoDB" id="407221at2759"/>
<evidence type="ECO:0000256" key="5">
    <source>
        <dbReference type="ARBA" id="ARBA00035438"/>
    </source>
</evidence>
<dbReference type="GO" id="GO:0005763">
    <property type="term" value="C:mitochondrial small ribosomal subunit"/>
    <property type="evidence" value="ECO:0007669"/>
    <property type="project" value="TreeGrafter"/>
</dbReference>
<dbReference type="AlphaFoldDB" id="A0A653BL94"/>
<organism evidence="6 7">
    <name type="scientific">Callosobruchus maculatus</name>
    <name type="common">Southern cowpea weevil</name>
    <name type="synonym">Pulse bruchid</name>
    <dbReference type="NCBI Taxonomy" id="64391"/>
    <lineage>
        <taxon>Eukaryota</taxon>
        <taxon>Metazoa</taxon>
        <taxon>Ecdysozoa</taxon>
        <taxon>Arthropoda</taxon>
        <taxon>Hexapoda</taxon>
        <taxon>Insecta</taxon>
        <taxon>Pterygota</taxon>
        <taxon>Neoptera</taxon>
        <taxon>Endopterygota</taxon>
        <taxon>Coleoptera</taxon>
        <taxon>Polyphaga</taxon>
        <taxon>Cucujiformia</taxon>
        <taxon>Chrysomeloidea</taxon>
        <taxon>Chrysomelidae</taxon>
        <taxon>Bruchinae</taxon>
        <taxon>Bruchini</taxon>
        <taxon>Callosobruchus</taxon>
    </lineage>
</organism>
<keyword evidence="7" id="KW-1185">Reference proteome</keyword>
<dbReference type="GO" id="GO:0003735">
    <property type="term" value="F:structural constituent of ribosome"/>
    <property type="evidence" value="ECO:0007669"/>
    <property type="project" value="InterPro"/>
</dbReference>
<dbReference type="PANTHER" id="PTHR12919:SF20">
    <property type="entry name" value="SMALL RIBOSOMAL SUBUNIT PROTEIN BS16M"/>
    <property type="match status" value="1"/>
</dbReference>
<accession>A0A653BL94</accession>
<evidence type="ECO:0000256" key="2">
    <source>
        <dbReference type="ARBA" id="ARBA00022980"/>
    </source>
</evidence>
<gene>
    <name evidence="6" type="ORF">CALMAC_LOCUS1982</name>
</gene>
<dbReference type="SUPFAM" id="SSF54565">
    <property type="entry name" value="Ribosomal protein S16"/>
    <property type="match status" value="1"/>
</dbReference>
<dbReference type="Gene3D" id="3.30.1320.10">
    <property type="match status" value="1"/>
</dbReference>
<evidence type="ECO:0000313" key="7">
    <source>
        <dbReference type="Proteomes" id="UP000410492"/>
    </source>
</evidence>
<dbReference type="Proteomes" id="UP000410492">
    <property type="component" value="Unassembled WGS sequence"/>
</dbReference>
<evidence type="ECO:0000313" key="6">
    <source>
        <dbReference type="EMBL" id="VEN36329.1"/>
    </source>
</evidence>
<dbReference type="PANTHER" id="PTHR12919">
    <property type="entry name" value="30S RIBOSOMAL PROTEIN S16"/>
    <property type="match status" value="1"/>
</dbReference>
<evidence type="ECO:0000256" key="3">
    <source>
        <dbReference type="ARBA" id="ARBA00023274"/>
    </source>
</evidence>
<evidence type="ECO:0000256" key="1">
    <source>
        <dbReference type="ARBA" id="ARBA00006668"/>
    </source>
</evidence>
<dbReference type="InterPro" id="IPR000307">
    <property type="entry name" value="Ribosomal_bS16"/>
</dbReference>
<evidence type="ECO:0000256" key="4">
    <source>
        <dbReference type="ARBA" id="ARBA00035263"/>
    </source>
</evidence>
<reference evidence="6 7" key="1">
    <citation type="submission" date="2019-01" db="EMBL/GenBank/DDBJ databases">
        <authorList>
            <person name="Sayadi A."/>
        </authorList>
    </citation>
    <scope>NUCLEOTIDE SEQUENCE [LARGE SCALE GENOMIC DNA]</scope>
</reference>
<proteinExistence type="inferred from homology"/>
<dbReference type="Pfam" id="PF00886">
    <property type="entry name" value="Ribosomal_S16"/>
    <property type="match status" value="1"/>
</dbReference>
<sequence>MLPPASAQRRKNQYRPVIEQVGTFDPLPNEHNEKLTSLNYERIRHWIGNGAHGFFPIHPTSYMNAWRNRRAIKENQEKSINVDAKTEDKQ</sequence>
<keyword evidence="2" id="KW-0689">Ribosomal protein</keyword>
<name>A0A653BL94_CALMS</name>
<keyword evidence="3" id="KW-0687">Ribonucleoprotein</keyword>
<dbReference type="GO" id="GO:0032543">
    <property type="term" value="P:mitochondrial translation"/>
    <property type="evidence" value="ECO:0007669"/>
    <property type="project" value="TreeGrafter"/>
</dbReference>